<evidence type="ECO:0000259" key="11">
    <source>
        <dbReference type="PROSITE" id="PS50109"/>
    </source>
</evidence>
<dbReference type="PROSITE" id="PS50885">
    <property type="entry name" value="HAMP"/>
    <property type="match status" value="1"/>
</dbReference>
<dbReference type="Pfam" id="PF00512">
    <property type="entry name" value="HisKA"/>
    <property type="match status" value="1"/>
</dbReference>
<dbReference type="SUPFAM" id="SSF158472">
    <property type="entry name" value="HAMP domain-like"/>
    <property type="match status" value="1"/>
</dbReference>
<dbReference type="EMBL" id="CP104694">
    <property type="protein sequence ID" value="UXI68861.1"/>
    <property type="molecule type" value="Genomic_DNA"/>
</dbReference>
<evidence type="ECO:0000259" key="12">
    <source>
        <dbReference type="PROSITE" id="PS50885"/>
    </source>
</evidence>
<evidence type="ECO:0000256" key="8">
    <source>
        <dbReference type="ARBA" id="ARBA00022989"/>
    </source>
</evidence>
<dbReference type="InterPro" id="IPR005467">
    <property type="entry name" value="His_kinase_dom"/>
</dbReference>
<organism evidence="13 14">
    <name type="scientific">Tahibacter amnicola</name>
    <dbReference type="NCBI Taxonomy" id="2976241"/>
    <lineage>
        <taxon>Bacteria</taxon>
        <taxon>Pseudomonadati</taxon>
        <taxon>Pseudomonadota</taxon>
        <taxon>Gammaproteobacteria</taxon>
        <taxon>Lysobacterales</taxon>
        <taxon>Rhodanobacteraceae</taxon>
        <taxon>Tahibacter</taxon>
    </lineage>
</organism>
<dbReference type="CDD" id="cd00075">
    <property type="entry name" value="HATPase"/>
    <property type="match status" value="1"/>
</dbReference>
<comment type="catalytic activity">
    <reaction evidence="1">
        <text>ATP + protein L-histidine = ADP + protein N-phospho-L-histidine.</text>
        <dbReference type="EC" id="2.7.13.3"/>
    </reaction>
</comment>
<evidence type="ECO:0000256" key="9">
    <source>
        <dbReference type="ARBA" id="ARBA00023012"/>
    </source>
</evidence>
<keyword evidence="9" id="KW-0902">Two-component regulatory system</keyword>
<proteinExistence type="predicted"/>
<evidence type="ECO:0000313" key="14">
    <source>
        <dbReference type="Proteomes" id="UP001064632"/>
    </source>
</evidence>
<evidence type="ECO:0000256" key="6">
    <source>
        <dbReference type="ARBA" id="ARBA00022692"/>
    </source>
</evidence>
<dbReference type="Gene3D" id="6.10.340.10">
    <property type="match status" value="1"/>
</dbReference>
<dbReference type="InterPro" id="IPR036097">
    <property type="entry name" value="HisK_dim/P_sf"/>
</dbReference>
<feature type="domain" description="HAMP" evidence="12">
    <location>
        <begin position="388"/>
        <end position="443"/>
    </location>
</feature>
<evidence type="ECO:0000256" key="1">
    <source>
        <dbReference type="ARBA" id="ARBA00000085"/>
    </source>
</evidence>
<evidence type="ECO:0000313" key="13">
    <source>
        <dbReference type="EMBL" id="UXI68861.1"/>
    </source>
</evidence>
<comment type="subcellular location">
    <subcellularLocation>
        <location evidence="2">Membrane</location>
    </subcellularLocation>
</comment>
<gene>
    <name evidence="13" type="ORF">N4264_04170</name>
</gene>
<name>A0ABY6BJT5_9GAMM</name>
<dbReference type="SMART" id="SM00304">
    <property type="entry name" value="HAMP"/>
    <property type="match status" value="2"/>
</dbReference>
<keyword evidence="5" id="KW-0808">Transferase</keyword>
<dbReference type="InterPro" id="IPR003660">
    <property type="entry name" value="HAMP_dom"/>
</dbReference>
<evidence type="ECO:0000256" key="5">
    <source>
        <dbReference type="ARBA" id="ARBA00022679"/>
    </source>
</evidence>
<keyword evidence="13" id="KW-0067">ATP-binding</keyword>
<keyword evidence="8 10" id="KW-1133">Transmembrane helix</keyword>
<keyword evidence="7" id="KW-0418">Kinase</keyword>
<dbReference type="Gene3D" id="2.60.40.1190">
    <property type="match status" value="1"/>
</dbReference>
<dbReference type="EC" id="2.7.13.3" evidence="3"/>
<keyword evidence="4" id="KW-0597">Phosphoprotein</keyword>
<dbReference type="CDD" id="cd00082">
    <property type="entry name" value="HisKA"/>
    <property type="match status" value="1"/>
</dbReference>
<dbReference type="PROSITE" id="PS50109">
    <property type="entry name" value="HIS_KIN"/>
    <property type="match status" value="1"/>
</dbReference>
<feature type="domain" description="Histidine kinase" evidence="11">
    <location>
        <begin position="451"/>
        <end position="667"/>
    </location>
</feature>
<keyword evidence="14" id="KW-1185">Reference proteome</keyword>
<dbReference type="Pfam" id="PF02518">
    <property type="entry name" value="HATPase_c"/>
    <property type="match status" value="1"/>
</dbReference>
<evidence type="ECO:0000256" key="4">
    <source>
        <dbReference type="ARBA" id="ARBA00022553"/>
    </source>
</evidence>
<evidence type="ECO:0000256" key="7">
    <source>
        <dbReference type="ARBA" id="ARBA00022777"/>
    </source>
</evidence>
<protein>
    <recommendedName>
        <fullName evidence="3">histidine kinase</fullName>
        <ecNumber evidence="3">2.7.13.3</ecNumber>
    </recommendedName>
</protein>
<sequence length="680" mass="73294">MSLRQKLLLVALSMLALPWAGWQFVRQMEVLLRQGQEQTLIASGKALSRSLVAINAALPPPGSAVYVHDLTVPIAIDGYGDDWSTVRPYFQALGPATDAQKVKMVLGKDAQWLHGFVEVRDRTRQRADAHDPQAARADRLELEFSRAGFTRRYWLASAAPGPFEALPSGMEGGPLPLTITGEWQEDAAGYRIEFRVPTSQAPDTLSLKLVDTGEPDAIAGSEPMTLLHYSTSLARELEQFAPESTRVRLISGDGWLVAESGAVAQVQPRGETEAPSWLARWAYRWLIAPALQGTPALAQSQARLDAAESLQALSGVPAATWRAGSSPGDVVLVAAVPLIVDRETRGAVLLEQTNTALPLLTDAALKRLGLVSLGVLALAAGVLFAFATWLSVRIRRLRDGAERATAADGRLEGRVPLTDSKDELGDLARSFQQLLDAIAAYTDYLRTLASKLSHELHTPLAIVKSSLDNLEHQPISSEARAYVGRARDGIDRLVAIVRAMSEASRMERAIASADAEDFDLSEVARGCAESYRALAAPRDIIINVPDQLMPMHGAPELIAQALDKLFDNARSFTPEHGWIRIGLEPDATGMVLSVANQGPLLPAAMHGRLFDSLVSLRDGAGRGDVPHLGLGLYVVRLVAERHGGKASAHNLPGGDGVEFVLHLSGMPRESVASRAPMARR</sequence>
<keyword evidence="13" id="KW-0547">Nucleotide-binding</keyword>
<evidence type="ECO:0000256" key="2">
    <source>
        <dbReference type="ARBA" id="ARBA00004370"/>
    </source>
</evidence>
<dbReference type="SMART" id="SM00387">
    <property type="entry name" value="HATPase_c"/>
    <property type="match status" value="1"/>
</dbReference>
<dbReference type="InterPro" id="IPR036890">
    <property type="entry name" value="HATPase_C_sf"/>
</dbReference>
<dbReference type="RefSeq" id="WP_261695820.1">
    <property type="nucleotide sequence ID" value="NZ_CP104694.1"/>
</dbReference>
<dbReference type="Gene3D" id="1.10.287.130">
    <property type="match status" value="1"/>
</dbReference>
<dbReference type="Gene3D" id="3.30.565.10">
    <property type="entry name" value="Histidine kinase-like ATPase, C-terminal domain"/>
    <property type="match status" value="1"/>
</dbReference>
<dbReference type="InterPro" id="IPR050428">
    <property type="entry name" value="TCS_sensor_his_kinase"/>
</dbReference>
<evidence type="ECO:0000256" key="10">
    <source>
        <dbReference type="SAM" id="Phobius"/>
    </source>
</evidence>
<dbReference type="SUPFAM" id="SSF47384">
    <property type="entry name" value="Homodimeric domain of signal transducing histidine kinase"/>
    <property type="match status" value="1"/>
</dbReference>
<reference evidence="13" key="1">
    <citation type="submission" date="2022-09" db="EMBL/GenBank/DDBJ databases">
        <title>Tahibacter sp. nov., isolated from a fresh water.</title>
        <authorList>
            <person name="Baek J.H."/>
            <person name="Lee J.K."/>
            <person name="Kim J.M."/>
            <person name="Jeon C.O."/>
        </authorList>
    </citation>
    <scope>NUCLEOTIDE SEQUENCE</scope>
    <source>
        <strain evidence="13">W38</strain>
    </source>
</reference>
<accession>A0ABY6BJT5</accession>
<dbReference type="PANTHER" id="PTHR45436">
    <property type="entry name" value="SENSOR HISTIDINE KINASE YKOH"/>
    <property type="match status" value="1"/>
</dbReference>
<evidence type="ECO:0000256" key="3">
    <source>
        <dbReference type="ARBA" id="ARBA00012438"/>
    </source>
</evidence>
<dbReference type="Proteomes" id="UP001064632">
    <property type="component" value="Chromosome"/>
</dbReference>
<dbReference type="GO" id="GO:0005524">
    <property type="term" value="F:ATP binding"/>
    <property type="evidence" value="ECO:0007669"/>
    <property type="project" value="UniProtKB-KW"/>
</dbReference>
<dbReference type="SMART" id="SM00388">
    <property type="entry name" value="HisKA"/>
    <property type="match status" value="1"/>
</dbReference>
<keyword evidence="6 10" id="KW-0812">Transmembrane</keyword>
<dbReference type="PANTHER" id="PTHR45436:SF5">
    <property type="entry name" value="SENSOR HISTIDINE KINASE TRCS"/>
    <property type="match status" value="1"/>
</dbReference>
<keyword evidence="10" id="KW-0472">Membrane</keyword>
<dbReference type="InterPro" id="IPR003661">
    <property type="entry name" value="HisK_dim/P_dom"/>
</dbReference>
<dbReference type="Pfam" id="PF00672">
    <property type="entry name" value="HAMP"/>
    <property type="match status" value="1"/>
</dbReference>
<dbReference type="SUPFAM" id="SSF55874">
    <property type="entry name" value="ATPase domain of HSP90 chaperone/DNA topoisomerase II/histidine kinase"/>
    <property type="match status" value="1"/>
</dbReference>
<feature type="transmembrane region" description="Helical" evidence="10">
    <location>
        <begin position="368"/>
        <end position="390"/>
    </location>
</feature>
<dbReference type="InterPro" id="IPR003594">
    <property type="entry name" value="HATPase_dom"/>
</dbReference>
<dbReference type="CDD" id="cd06225">
    <property type="entry name" value="HAMP"/>
    <property type="match status" value="1"/>
</dbReference>